<dbReference type="InterPro" id="IPR036770">
    <property type="entry name" value="Ankyrin_rpt-contain_sf"/>
</dbReference>
<keyword evidence="5" id="KW-1185">Reference proteome</keyword>
<keyword evidence="2 3" id="KW-0040">ANK repeat</keyword>
<dbReference type="PROSITE" id="PS50088">
    <property type="entry name" value="ANK_REPEAT"/>
    <property type="match status" value="1"/>
</dbReference>
<protein>
    <recommendedName>
        <fullName evidence="6">Ankyrin repeat domain-containing protein</fullName>
    </recommendedName>
</protein>
<dbReference type="SUPFAM" id="SSF48403">
    <property type="entry name" value="Ankyrin repeat"/>
    <property type="match status" value="1"/>
</dbReference>
<evidence type="ECO:0000313" key="5">
    <source>
        <dbReference type="Proteomes" id="UP000558089"/>
    </source>
</evidence>
<evidence type="ECO:0000256" key="2">
    <source>
        <dbReference type="ARBA" id="ARBA00023043"/>
    </source>
</evidence>
<dbReference type="InterPro" id="IPR002110">
    <property type="entry name" value="Ankyrin_rpt"/>
</dbReference>
<accession>A0A850NF14</accession>
<dbReference type="Proteomes" id="UP000558089">
    <property type="component" value="Unassembled WGS sequence"/>
</dbReference>
<comment type="caution">
    <text evidence="4">The sequence shown here is derived from an EMBL/GenBank/DDBJ whole genome shotgun (WGS) entry which is preliminary data.</text>
</comment>
<dbReference type="PANTHER" id="PTHR24141:SF1">
    <property type="entry name" value="2-5A-DEPENDENT RIBONUCLEASE"/>
    <property type="match status" value="1"/>
</dbReference>
<dbReference type="AlphaFoldDB" id="A0A850NF14"/>
<gene>
    <name evidence="4" type="ORF">GUA46_08755</name>
</gene>
<dbReference type="GO" id="GO:0003723">
    <property type="term" value="F:RNA binding"/>
    <property type="evidence" value="ECO:0007669"/>
    <property type="project" value="TreeGrafter"/>
</dbReference>
<evidence type="ECO:0008006" key="6">
    <source>
        <dbReference type="Google" id="ProtNLM"/>
    </source>
</evidence>
<sequence>MDDIERLSEELDEAVYQGDLPKIKHLVELGVPLNGEHAKKYIGSANGCIKGAPYSIPLIRACSSGKHEVIRYLVEQGADVNATNYCTQTPFLIAVESCRRGDISLDIVKYLVNAGAEIHFVGSNGNAMHYGTQMVENRSEELLRYLLELGIDPNLKNDSQSILKKNYDIISLLTGEHSHLYQEKYITELGILKEYWDKDEPEMIQLWQSCMEVIEEKENSDKTESDKWEQLLKCEDWVEQVSRIIDENPLYNSNHFTKSRRTLADLTKRVLKNPESIQKKEWGKIIKKLADQSPSFADLSEEHLFQRIEVFSDEWYNEESGLQQIILDNKIHTIDLCMEVLWTKEAIAREDFTELFIYVLEKSKKKYGYPSWGGYKEEDMEHFLETEHMKAHKDYGKLRKLAEL</sequence>
<proteinExistence type="predicted"/>
<dbReference type="PROSITE" id="PS50297">
    <property type="entry name" value="ANK_REP_REGION"/>
    <property type="match status" value="1"/>
</dbReference>
<dbReference type="GO" id="GO:0006396">
    <property type="term" value="P:RNA processing"/>
    <property type="evidence" value="ECO:0007669"/>
    <property type="project" value="TreeGrafter"/>
</dbReference>
<evidence type="ECO:0000256" key="1">
    <source>
        <dbReference type="ARBA" id="ARBA00022737"/>
    </source>
</evidence>
<dbReference type="EMBL" id="WYET01000004">
    <property type="protein sequence ID" value="NVN18429.1"/>
    <property type="molecule type" value="Genomic_DNA"/>
</dbReference>
<feature type="repeat" description="ANK" evidence="3">
    <location>
        <begin position="57"/>
        <end position="85"/>
    </location>
</feature>
<evidence type="ECO:0000256" key="3">
    <source>
        <dbReference type="PROSITE-ProRule" id="PRU00023"/>
    </source>
</evidence>
<keyword evidence="1" id="KW-0677">Repeat</keyword>
<dbReference type="PANTHER" id="PTHR24141">
    <property type="entry name" value="2-5A-DEPENDENT RIBONUCLEASE"/>
    <property type="match status" value="1"/>
</dbReference>
<dbReference type="SMART" id="SM00248">
    <property type="entry name" value="ANK"/>
    <property type="match status" value="4"/>
</dbReference>
<organism evidence="4 5">
    <name type="scientific">Flagellimonas chongwuensis</name>
    <dbReference type="NCBI Taxonomy" id="2697365"/>
    <lineage>
        <taxon>Bacteria</taxon>
        <taxon>Pseudomonadati</taxon>
        <taxon>Bacteroidota</taxon>
        <taxon>Flavobacteriia</taxon>
        <taxon>Flavobacteriales</taxon>
        <taxon>Flavobacteriaceae</taxon>
        <taxon>Flagellimonas</taxon>
    </lineage>
</organism>
<dbReference type="Gene3D" id="1.25.40.20">
    <property type="entry name" value="Ankyrin repeat-containing domain"/>
    <property type="match status" value="1"/>
</dbReference>
<dbReference type="Pfam" id="PF12796">
    <property type="entry name" value="Ank_2"/>
    <property type="match status" value="1"/>
</dbReference>
<reference evidence="4 5" key="1">
    <citation type="submission" date="2020-01" db="EMBL/GenBank/DDBJ databases">
        <title>Draft Genome Analysis of Muricauda sp. HICW Isolated from coastal seawater of PR China.</title>
        <authorList>
            <person name="Chen M.-X."/>
        </authorList>
    </citation>
    <scope>NUCLEOTIDE SEQUENCE [LARGE SCALE GENOMIC DNA]</scope>
    <source>
        <strain evidence="4 5">HICW</strain>
    </source>
</reference>
<dbReference type="GO" id="GO:0004540">
    <property type="term" value="F:RNA nuclease activity"/>
    <property type="evidence" value="ECO:0007669"/>
    <property type="project" value="TreeGrafter"/>
</dbReference>
<evidence type="ECO:0000313" key="4">
    <source>
        <dbReference type="EMBL" id="NVN18429.1"/>
    </source>
</evidence>
<name>A0A850NF14_9FLAO</name>
<dbReference type="RefSeq" id="WP_176620177.1">
    <property type="nucleotide sequence ID" value="NZ_WYET01000004.1"/>
</dbReference>